<protein>
    <submittedName>
        <fullName evidence="2">Uncharacterized protein</fullName>
    </submittedName>
</protein>
<comment type="caution">
    <text evidence="2">The sequence shown here is derived from an EMBL/GenBank/DDBJ whole genome shotgun (WGS) entry which is preliminary data.</text>
</comment>
<keyword evidence="1" id="KW-1133">Transmembrane helix</keyword>
<keyword evidence="1" id="KW-0812">Transmembrane</keyword>
<feature type="transmembrane region" description="Helical" evidence="1">
    <location>
        <begin position="151"/>
        <end position="171"/>
    </location>
</feature>
<evidence type="ECO:0000313" key="2">
    <source>
        <dbReference type="EMBL" id="OBZ81457.1"/>
    </source>
</evidence>
<feature type="transmembrane region" description="Helical" evidence="1">
    <location>
        <begin position="58"/>
        <end position="77"/>
    </location>
</feature>
<reference evidence="2 3" key="1">
    <citation type="submission" date="2016-03" db="EMBL/GenBank/DDBJ databases">
        <title>Choanephora cucurbitarum.</title>
        <authorList>
            <person name="Min B."/>
            <person name="Park H."/>
            <person name="Park J.-H."/>
            <person name="Shin H.-D."/>
            <person name="Choi I.-G."/>
        </authorList>
    </citation>
    <scope>NUCLEOTIDE SEQUENCE [LARGE SCALE GENOMIC DNA]</scope>
    <source>
        <strain evidence="2 3">KUS-F28377</strain>
    </source>
</reference>
<sequence length="198" mass="22544">MSIQFLTSKVIHTNILLICLYRYASRQQTHYSMLIGILSAILPAIIIILGYITPSNTLHLSLSIMLMILLSYIGYHMVQSSKQTLDKQFKLDISLILLCPVYLVKQTLDSVPKSMIDEPWEVIVAHLISSLVLAVVFSMTMWYAAPWCQQCVYSIMIYWTAAIQCAEWIGYLELIHNPSYASLIFIIRSNATPTHRLG</sequence>
<feature type="transmembrane region" description="Helical" evidence="1">
    <location>
        <begin position="31"/>
        <end position="52"/>
    </location>
</feature>
<dbReference type="AlphaFoldDB" id="A0A1C7MX97"/>
<feature type="transmembrane region" description="Helical" evidence="1">
    <location>
        <begin position="123"/>
        <end position="144"/>
    </location>
</feature>
<accession>A0A1C7MX97</accession>
<dbReference type="Proteomes" id="UP000093000">
    <property type="component" value="Unassembled WGS sequence"/>
</dbReference>
<keyword evidence="3" id="KW-1185">Reference proteome</keyword>
<evidence type="ECO:0000256" key="1">
    <source>
        <dbReference type="SAM" id="Phobius"/>
    </source>
</evidence>
<keyword evidence="1" id="KW-0472">Membrane</keyword>
<name>A0A1C7MX97_9FUNG</name>
<gene>
    <name evidence="2" type="ORF">A0J61_10494</name>
</gene>
<proteinExistence type="predicted"/>
<dbReference type="InParanoid" id="A0A1C7MX97"/>
<dbReference type="OrthoDB" id="2269660at2759"/>
<dbReference type="EMBL" id="LUGH01001200">
    <property type="protein sequence ID" value="OBZ81457.1"/>
    <property type="molecule type" value="Genomic_DNA"/>
</dbReference>
<evidence type="ECO:0000313" key="3">
    <source>
        <dbReference type="Proteomes" id="UP000093000"/>
    </source>
</evidence>
<organism evidence="2 3">
    <name type="scientific">Choanephora cucurbitarum</name>
    <dbReference type="NCBI Taxonomy" id="101091"/>
    <lineage>
        <taxon>Eukaryota</taxon>
        <taxon>Fungi</taxon>
        <taxon>Fungi incertae sedis</taxon>
        <taxon>Mucoromycota</taxon>
        <taxon>Mucoromycotina</taxon>
        <taxon>Mucoromycetes</taxon>
        <taxon>Mucorales</taxon>
        <taxon>Mucorineae</taxon>
        <taxon>Choanephoraceae</taxon>
        <taxon>Choanephoroideae</taxon>
        <taxon>Choanephora</taxon>
    </lineage>
</organism>